<organism evidence="2 3">
    <name type="scientific">Shewanella algidipiscicola</name>
    <dbReference type="NCBI Taxonomy" id="614070"/>
    <lineage>
        <taxon>Bacteria</taxon>
        <taxon>Pseudomonadati</taxon>
        <taxon>Pseudomonadota</taxon>
        <taxon>Gammaproteobacteria</taxon>
        <taxon>Alteromonadales</taxon>
        <taxon>Shewanellaceae</taxon>
        <taxon>Shewanella</taxon>
    </lineage>
</organism>
<accession>A0ABQ4NSK2</accession>
<evidence type="ECO:0000256" key="1">
    <source>
        <dbReference type="SAM" id="Phobius"/>
    </source>
</evidence>
<gene>
    <name evidence="2" type="ORF">TUM4630_32940</name>
</gene>
<name>A0ABQ4NSK2_9GAMM</name>
<evidence type="ECO:0000313" key="2">
    <source>
        <dbReference type="EMBL" id="GIU02169.1"/>
    </source>
</evidence>
<proteinExistence type="predicted"/>
<reference evidence="2 3" key="1">
    <citation type="submission" date="2021-05" db="EMBL/GenBank/DDBJ databases">
        <title>Molecular characterization for Shewanella algae harboring chromosomal blaOXA-55-like strains isolated from clinical and environment sample.</title>
        <authorList>
            <person name="Ohama Y."/>
            <person name="Aoki K."/>
            <person name="Harada S."/>
            <person name="Moriya K."/>
            <person name="Ishii Y."/>
            <person name="Tateda K."/>
        </authorList>
    </citation>
    <scope>NUCLEOTIDE SEQUENCE [LARGE SCALE GENOMIC DNA]</scope>
    <source>
        <strain evidence="2 3">LMG 23746</strain>
    </source>
</reference>
<evidence type="ECO:0000313" key="3">
    <source>
        <dbReference type="Proteomes" id="UP000761574"/>
    </source>
</evidence>
<keyword evidence="1" id="KW-1133">Transmembrane helix</keyword>
<dbReference type="EMBL" id="BPFB01000057">
    <property type="protein sequence ID" value="GIU02169.1"/>
    <property type="molecule type" value="Genomic_DNA"/>
</dbReference>
<keyword evidence="3" id="KW-1185">Reference proteome</keyword>
<dbReference type="Proteomes" id="UP000761574">
    <property type="component" value="Unassembled WGS sequence"/>
</dbReference>
<keyword evidence="1" id="KW-0812">Transmembrane</keyword>
<keyword evidence="1" id="KW-0472">Membrane</keyword>
<dbReference type="RefSeq" id="WP_119979325.1">
    <property type="nucleotide sequence ID" value="NZ_BPFB01000057.1"/>
</dbReference>
<evidence type="ECO:0008006" key="4">
    <source>
        <dbReference type="Google" id="ProtNLM"/>
    </source>
</evidence>
<feature type="transmembrane region" description="Helical" evidence="1">
    <location>
        <begin position="60"/>
        <end position="84"/>
    </location>
</feature>
<feature type="transmembrane region" description="Helical" evidence="1">
    <location>
        <begin position="21"/>
        <end position="40"/>
    </location>
</feature>
<comment type="caution">
    <text evidence="2">The sequence shown here is derived from an EMBL/GenBank/DDBJ whole genome shotgun (WGS) entry which is preliminary data.</text>
</comment>
<protein>
    <recommendedName>
        <fullName evidence="4">DUF3566 domain-containing protein</fullName>
    </recommendedName>
</protein>
<sequence length="104" mass="11520">MEVSAKNISKRSFFKLLFQSIGYGLMSFTLLMGILAIFGFETIKWNHEAVTGISGFLVSIPLGLLIGLLFTLFMWLLGILGLWVNSYFGGVTIVFKNATTTESE</sequence>